<organism evidence="3 4">
    <name type="scientific">Tectimicrobiota bacterium</name>
    <dbReference type="NCBI Taxonomy" id="2528274"/>
    <lineage>
        <taxon>Bacteria</taxon>
        <taxon>Pseudomonadati</taxon>
        <taxon>Nitrospinota/Tectimicrobiota group</taxon>
        <taxon>Candidatus Tectimicrobiota</taxon>
    </lineage>
</organism>
<dbReference type="GO" id="GO:0016829">
    <property type="term" value="F:lyase activity"/>
    <property type="evidence" value="ECO:0007669"/>
    <property type="project" value="UniProtKB-KW"/>
</dbReference>
<dbReference type="CDD" id="cd06558">
    <property type="entry name" value="crotonase-like"/>
    <property type="match status" value="1"/>
</dbReference>
<dbReference type="Gene3D" id="3.90.226.10">
    <property type="entry name" value="2-enoyl-CoA Hydratase, Chain A, domain 1"/>
    <property type="match status" value="1"/>
</dbReference>
<dbReference type="PANTHER" id="PTHR11941">
    <property type="entry name" value="ENOYL-COA HYDRATASE-RELATED"/>
    <property type="match status" value="1"/>
</dbReference>
<dbReference type="Proteomes" id="UP000712673">
    <property type="component" value="Unassembled WGS sequence"/>
</dbReference>
<dbReference type="GO" id="GO:0006635">
    <property type="term" value="P:fatty acid beta-oxidation"/>
    <property type="evidence" value="ECO:0007669"/>
    <property type="project" value="TreeGrafter"/>
</dbReference>
<dbReference type="EMBL" id="VGLS01001024">
    <property type="protein sequence ID" value="MBM3226723.1"/>
    <property type="molecule type" value="Genomic_DNA"/>
</dbReference>
<protein>
    <submittedName>
        <fullName evidence="3">Enoyl-CoA hydratase</fullName>
    </submittedName>
</protein>
<dbReference type="AlphaFoldDB" id="A0A938B6I3"/>
<dbReference type="InterPro" id="IPR029045">
    <property type="entry name" value="ClpP/crotonase-like_dom_sf"/>
</dbReference>
<accession>A0A938B6I3</accession>
<evidence type="ECO:0000313" key="4">
    <source>
        <dbReference type="Proteomes" id="UP000712673"/>
    </source>
</evidence>
<keyword evidence="2" id="KW-0456">Lyase</keyword>
<dbReference type="SUPFAM" id="SSF52096">
    <property type="entry name" value="ClpP/crotonase"/>
    <property type="match status" value="1"/>
</dbReference>
<dbReference type="PANTHER" id="PTHR11941:SF133">
    <property type="entry name" value="1,2-EPOXYPHENYLACETYL-COA ISOMERASE"/>
    <property type="match status" value="1"/>
</dbReference>
<comment type="caution">
    <text evidence="3">The sequence shown here is derived from an EMBL/GenBank/DDBJ whole genome shotgun (WGS) entry which is preliminary data.</text>
</comment>
<dbReference type="Pfam" id="PF00378">
    <property type="entry name" value="ECH_1"/>
    <property type="match status" value="1"/>
</dbReference>
<proteinExistence type="inferred from homology"/>
<evidence type="ECO:0000256" key="2">
    <source>
        <dbReference type="ARBA" id="ARBA00023239"/>
    </source>
</evidence>
<comment type="similarity">
    <text evidence="1">Belongs to the enoyl-CoA hydratase/isomerase family.</text>
</comment>
<dbReference type="Gene3D" id="1.10.12.10">
    <property type="entry name" value="Lyase 2-enoyl-coa Hydratase, Chain A, domain 2"/>
    <property type="match status" value="1"/>
</dbReference>
<name>A0A938B6I3_UNCTE</name>
<evidence type="ECO:0000256" key="1">
    <source>
        <dbReference type="ARBA" id="ARBA00005254"/>
    </source>
</evidence>
<gene>
    <name evidence="3" type="ORF">FJZ47_23410</name>
</gene>
<reference evidence="3" key="1">
    <citation type="submission" date="2019-03" db="EMBL/GenBank/DDBJ databases">
        <title>Lake Tanganyika Metagenome-Assembled Genomes (MAGs).</title>
        <authorList>
            <person name="Tran P."/>
        </authorList>
    </citation>
    <scope>NUCLEOTIDE SEQUENCE</scope>
    <source>
        <strain evidence="3">K_DeepCast_65m_m2_066</strain>
    </source>
</reference>
<dbReference type="InterPro" id="IPR014748">
    <property type="entry name" value="Enoyl-CoA_hydra_C"/>
</dbReference>
<dbReference type="InterPro" id="IPR001753">
    <property type="entry name" value="Enoyl-CoA_hydra/iso"/>
</dbReference>
<evidence type="ECO:0000313" key="3">
    <source>
        <dbReference type="EMBL" id="MBM3226723.1"/>
    </source>
</evidence>
<sequence>MPDELLFTKANRIATITLNRPEKLNTFHNGMLADWAAALRECQADDAVQVVVLTAAGRVFCAGGDLGTMGRSDGNPAWDMGEYIRQNVHPVARAVDGLQKPYLCALNGTATGAGLDMALMADIRYAARSARLAETYIKVGLVPGDGGAFLLPRLIGLTKALELLWSGDFLSAEEAERIGLVSKVFDDDKLMEETYAFAERLAHGPSIAIRLTKQAVYQCLRMDFLTALGSITGPMGVAASTADHKEAVAAFKEKRPPQFRGM</sequence>